<dbReference type="Proteomes" id="UP000656732">
    <property type="component" value="Unassembled WGS sequence"/>
</dbReference>
<dbReference type="GO" id="GO:0006552">
    <property type="term" value="P:L-leucine catabolic process"/>
    <property type="evidence" value="ECO:0007669"/>
    <property type="project" value="TreeGrafter"/>
</dbReference>
<dbReference type="GO" id="GO:0050660">
    <property type="term" value="F:flavin adenine dinucleotide binding"/>
    <property type="evidence" value="ECO:0007669"/>
    <property type="project" value="InterPro"/>
</dbReference>
<dbReference type="GO" id="GO:0004497">
    <property type="term" value="F:monooxygenase activity"/>
    <property type="evidence" value="ECO:0007669"/>
    <property type="project" value="UniProtKB-KW"/>
</dbReference>
<dbReference type="SUPFAM" id="SSF56645">
    <property type="entry name" value="Acyl-CoA dehydrogenase NM domain-like"/>
    <property type="match status" value="1"/>
</dbReference>
<dbReference type="Gene3D" id="2.40.110.10">
    <property type="entry name" value="Butyryl-CoA Dehydrogenase, subunit A, domain 2"/>
    <property type="match status" value="1"/>
</dbReference>
<gene>
    <name evidence="1" type="ORF">GCM10010280_63900</name>
</gene>
<dbReference type="Gene3D" id="1.10.540.10">
    <property type="entry name" value="Acyl-CoA dehydrogenase/oxidase, N-terminal domain"/>
    <property type="match status" value="1"/>
</dbReference>
<dbReference type="PANTHER" id="PTHR43884">
    <property type="entry name" value="ACYL-COA DEHYDROGENASE"/>
    <property type="match status" value="1"/>
</dbReference>
<keyword evidence="1" id="KW-0560">Oxidoreductase</keyword>
<dbReference type="GO" id="GO:0008470">
    <property type="term" value="F:3-methylbutanoyl-CoA dehydrogenase activity"/>
    <property type="evidence" value="ECO:0007669"/>
    <property type="project" value="TreeGrafter"/>
</dbReference>
<proteinExistence type="predicted"/>
<comment type="caution">
    <text evidence="1">The sequence shown here is derived from an EMBL/GenBank/DDBJ whole genome shotgun (WGS) entry which is preliminary data.</text>
</comment>
<dbReference type="EMBL" id="BMTU01000020">
    <property type="protein sequence ID" value="GGR07370.1"/>
    <property type="molecule type" value="Genomic_DNA"/>
</dbReference>
<keyword evidence="2" id="KW-1185">Reference proteome</keyword>
<dbReference type="AlphaFoldDB" id="A0A918C6M2"/>
<accession>A0A918C6M2</accession>
<keyword evidence="1" id="KW-0503">Monooxygenase</keyword>
<reference evidence="1" key="2">
    <citation type="submission" date="2020-09" db="EMBL/GenBank/DDBJ databases">
        <authorList>
            <person name="Sun Q."/>
            <person name="Ohkuma M."/>
        </authorList>
    </citation>
    <scope>NUCLEOTIDE SEQUENCE</scope>
    <source>
        <strain evidence="1">JCM 4403</strain>
    </source>
</reference>
<dbReference type="PIRSF" id="PIRSF016578">
    <property type="entry name" value="HsaA"/>
    <property type="match status" value="1"/>
</dbReference>
<organism evidence="1 2">
    <name type="scientific">Streptomyces pilosus</name>
    <dbReference type="NCBI Taxonomy" id="28893"/>
    <lineage>
        <taxon>Bacteria</taxon>
        <taxon>Bacillati</taxon>
        <taxon>Actinomycetota</taxon>
        <taxon>Actinomycetes</taxon>
        <taxon>Kitasatosporales</taxon>
        <taxon>Streptomycetaceae</taxon>
        <taxon>Streptomyces</taxon>
    </lineage>
</organism>
<dbReference type="InterPro" id="IPR009100">
    <property type="entry name" value="AcylCoA_DH/oxidase_NM_dom_sf"/>
</dbReference>
<dbReference type="Gene3D" id="1.20.140.10">
    <property type="entry name" value="Butyryl-CoA Dehydrogenase, subunit A, domain 3"/>
    <property type="match status" value="1"/>
</dbReference>
<protein>
    <submittedName>
        <fullName evidence="1">Monooxygenase</fullName>
    </submittedName>
</protein>
<dbReference type="InterPro" id="IPR037069">
    <property type="entry name" value="AcylCoA_DH/ox_N_sf"/>
</dbReference>
<dbReference type="PANTHER" id="PTHR43884:SF12">
    <property type="entry name" value="ISOVALERYL-COA DEHYDROGENASE, MITOCHONDRIAL-RELATED"/>
    <property type="match status" value="1"/>
</dbReference>
<evidence type="ECO:0000313" key="2">
    <source>
        <dbReference type="Proteomes" id="UP000656732"/>
    </source>
</evidence>
<name>A0A918C6M2_9ACTN</name>
<reference evidence="1" key="1">
    <citation type="journal article" date="2014" name="Int. J. Syst. Evol. Microbiol.">
        <title>Complete genome sequence of Corynebacterium casei LMG S-19264T (=DSM 44701T), isolated from a smear-ripened cheese.</title>
        <authorList>
            <consortium name="US DOE Joint Genome Institute (JGI-PGF)"/>
            <person name="Walter F."/>
            <person name="Albersmeier A."/>
            <person name="Kalinowski J."/>
            <person name="Ruckert C."/>
        </authorList>
    </citation>
    <scope>NUCLEOTIDE SEQUENCE</scope>
    <source>
        <strain evidence="1">JCM 4403</strain>
    </source>
</reference>
<dbReference type="RefSeq" id="WP_189561544.1">
    <property type="nucleotide sequence ID" value="NZ_BMTE01000017.1"/>
</dbReference>
<evidence type="ECO:0000313" key="1">
    <source>
        <dbReference type="EMBL" id="GGR07370.1"/>
    </source>
</evidence>
<dbReference type="InterPro" id="IPR046373">
    <property type="entry name" value="Acyl-CoA_Oxase/DH_mid-dom_sf"/>
</dbReference>
<sequence length="403" mass="41825">MAEVEVITTAGDYWRRVADEVADDLAVDAVDRERAGKPPFDEVGRLRESGLPAVLVPPAPDGRGTPWRDACAVVRRIAAADGSVGELLGRHYVLSWSARFFAAPDHADALEARSAREGWLWAGATASPGPLTHGDLPGPVLGPAAGGGHLVLHGHRALPTAVHDADRLVVDAVCSVTHEPVVVVVDARHPRVGRAPEHDRLGQRLTGAGTVHFDGVPVAAADVLGPAGLDEELTPPHTALAPLALALMLTQVALGVAEGALAEAKDLGRRGRRSRPAHGDADVLQAYGELALALHTAAAVTDRATAAVADALAAGQELGHERRADTAAQVAVAGAVTAKAALLTGERVLALTDAEGADRFWRNILALVDRHPAGPTMRAIGDHYLNSAHSGAPSASWPLLYGE</sequence>